<dbReference type="SUPFAM" id="SSF53448">
    <property type="entry name" value="Nucleotide-diphospho-sugar transferases"/>
    <property type="match status" value="1"/>
</dbReference>
<dbReference type="InterPro" id="IPR001173">
    <property type="entry name" value="Glyco_trans_2-like"/>
</dbReference>
<keyword evidence="2" id="KW-0808">Transferase</keyword>
<evidence type="ECO:0000313" key="3">
    <source>
        <dbReference type="Proteomes" id="UP000005143"/>
    </source>
</evidence>
<sequence length="339" mass="37611">MAEPLVSVVVPTRDRPERLARLLDGLRTQTIGTDAFELVVCDDASAGSAVEQLLEATAAAGDLRLRVLRQERPQGPAVARNRGWRAATAPLVAFVDDDCVPVPRWLEALLDAWHRGAGGDREAALVQGRVDADPAEFPRDFGPFSTTLWVHEAGPRFETANIAYPRALLERLGGFDESLVIAGEDTDLGWRAIEAGAQVIWAGEALVHHGVIQQGPWGRLAKGWRWRYVPAVFRRHPGLRRELIAGVFWSTWHWWLFRALAALALRPRSPARAARPSGLRGPRRGPAWALIRWWLAMPYVLRLVDYRTGPLLAPYRLACDLVEVAAIGTGAVRHRIVML</sequence>
<protein>
    <submittedName>
        <fullName evidence="2">Glycosyl transferase family 2</fullName>
    </submittedName>
</protein>
<dbReference type="Proteomes" id="UP000005143">
    <property type="component" value="Unassembled WGS sequence"/>
</dbReference>
<dbReference type="AlphaFoldDB" id="H0E6D2"/>
<dbReference type="PANTHER" id="PTHR43685:SF3">
    <property type="entry name" value="SLR2126 PROTEIN"/>
    <property type="match status" value="1"/>
</dbReference>
<dbReference type="Gene3D" id="3.90.550.10">
    <property type="entry name" value="Spore Coat Polysaccharide Biosynthesis Protein SpsA, Chain A"/>
    <property type="match status" value="1"/>
</dbReference>
<comment type="caution">
    <text evidence="2">The sequence shown here is derived from an EMBL/GenBank/DDBJ whole genome shotgun (WGS) entry which is preliminary data.</text>
</comment>
<feature type="domain" description="Glycosyltransferase 2-like" evidence="1">
    <location>
        <begin position="7"/>
        <end position="116"/>
    </location>
</feature>
<dbReference type="EMBL" id="AGUD01000202">
    <property type="protein sequence ID" value="EHN10776.1"/>
    <property type="molecule type" value="Genomic_DNA"/>
</dbReference>
<dbReference type="Pfam" id="PF00535">
    <property type="entry name" value="Glycos_transf_2"/>
    <property type="match status" value="1"/>
</dbReference>
<dbReference type="PANTHER" id="PTHR43685">
    <property type="entry name" value="GLYCOSYLTRANSFERASE"/>
    <property type="match status" value="1"/>
</dbReference>
<gene>
    <name evidence="2" type="ORF">PAI11_23820</name>
</gene>
<dbReference type="PATRIC" id="fig|1097667.3.peg.2363"/>
<dbReference type="InterPro" id="IPR029044">
    <property type="entry name" value="Nucleotide-diphossugar_trans"/>
</dbReference>
<dbReference type="GO" id="GO:0016740">
    <property type="term" value="F:transferase activity"/>
    <property type="evidence" value="ECO:0007669"/>
    <property type="project" value="UniProtKB-KW"/>
</dbReference>
<keyword evidence="3" id="KW-1185">Reference proteome</keyword>
<name>H0E6D2_9ACTN</name>
<dbReference type="InterPro" id="IPR050834">
    <property type="entry name" value="Glycosyltransf_2"/>
</dbReference>
<evidence type="ECO:0000259" key="1">
    <source>
        <dbReference type="Pfam" id="PF00535"/>
    </source>
</evidence>
<accession>H0E6D2</accession>
<reference evidence="2 3" key="1">
    <citation type="journal article" date="2013" name="Biodegradation">
        <title>Quantitative proteomic analysis of ibuprofen-degrading Patulibacter sp. strain I11.</title>
        <authorList>
            <person name="Almeida B."/>
            <person name="Kjeldal H."/>
            <person name="Lolas I."/>
            <person name="Knudsen A.D."/>
            <person name="Carvalho G."/>
            <person name="Nielsen K.L."/>
            <person name="Barreto Crespo M.T."/>
            <person name="Stensballe A."/>
            <person name="Nielsen J.L."/>
        </authorList>
    </citation>
    <scope>NUCLEOTIDE SEQUENCE [LARGE SCALE GENOMIC DNA]</scope>
    <source>
        <strain evidence="2 3">I11</strain>
    </source>
</reference>
<dbReference type="RefSeq" id="WP_007575265.1">
    <property type="nucleotide sequence ID" value="NZ_AGUD01000202.1"/>
</dbReference>
<evidence type="ECO:0000313" key="2">
    <source>
        <dbReference type="EMBL" id="EHN10776.1"/>
    </source>
</evidence>
<proteinExistence type="predicted"/>
<organism evidence="2 3">
    <name type="scientific">Patulibacter medicamentivorans</name>
    <dbReference type="NCBI Taxonomy" id="1097667"/>
    <lineage>
        <taxon>Bacteria</taxon>
        <taxon>Bacillati</taxon>
        <taxon>Actinomycetota</taxon>
        <taxon>Thermoleophilia</taxon>
        <taxon>Solirubrobacterales</taxon>
        <taxon>Patulibacteraceae</taxon>
        <taxon>Patulibacter</taxon>
    </lineage>
</organism>